<name>A0A5D0U6G2_9ACTN</name>
<protein>
    <submittedName>
        <fullName evidence="3">PadR family transcriptional regulator</fullName>
    </submittedName>
</protein>
<dbReference type="InterPro" id="IPR036388">
    <property type="entry name" value="WH-like_DNA-bd_sf"/>
</dbReference>
<dbReference type="AlphaFoldDB" id="A0A5D0U6G2"/>
<reference evidence="3 4" key="1">
    <citation type="submission" date="2019-08" db="EMBL/GenBank/DDBJ databases">
        <title>Actinomadura sp. nov. CYP1-5 isolated from mountain soil.</title>
        <authorList>
            <person name="Songsumanus A."/>
            <person name="Kuncharoen N."/>
            <person name="Kudo T."/>
            <person name="Yuki M."/>
            <person name="Igarashi Y."/>
            <person name="Tanasupawat S."/>
        </authorList>
    </citation>
    <scope>NUCLEOTIDE SEQUENCE [LARGE SCALE GENOMIC DNA]</scope>
    <source>
        <strain evidence="3 4">GKU157</strain>
    </source>
</reference>
<dbReference type="OrthoDB" id="8443918at2"/>
<dbReference type="Pfam" id="PF03551">
    <property type="entry name" value="PadR"/>
    <property type="match status" value="1"/>
</dbReference>
<evidence type="ECO:0000259" key="2">
    <source>
        <dbReference type="Pfam" id="PF03551"/>
    </source>
</evidence>
<dbReference type="Proteomes" id="UP000322634">
    <property type="component" value="Unassembled WGS sequence"/>
</dbReference>
<accession>A0A5D0U6G2</accession>
<evidence type="ECO:0000256" key="1">
    <source>
        <dbReference type="SAM" id="MobiDB-lite"/>
    </source>
</evidence>
<proteinExistence type="predicted"/>
<dbReference type="InterPro" id="IPR036390">
    <property type="entry name" value="WH_DNA-bd_sf"/>
</dbReference>
<dbReference type="PANTHER" id="PTHR43252">
    <property type="entry name" value="TRANSCRIPTIONAL REGULATOR YQJI"/>
    <property type="match status" value="1"/>
</dbReference>
<sequence length="239" mass="26573">MSRPLTPLALTVLRMLCDGPMHPYEMQQRIRDHAYDQAVKITHGSLYHSVERLSAAHLIEPLETSRTGRRPERTVYAVTSAGRDAAHIRLAELLARPAEEFPLFGTALAFVNLLPEAEVARQLRHRVVALEALLAGHQTANDALLKTGLERYKLLDQEWLITRVRAELDFTRALADDLESGRLTWEDHEGVTTCHPPDEHALHHDYEARRTTGEPMTGGSSAPPSGARGSSPRKAGTDE</sequence>
<evidence type="ECO:0000313" key="4">
    <source>
        <dbReference type="Proteomes" id="UP000322634"/>
    </source>
</evidence>
<dbReference type="Gene3D" id="1.10.10.10">
    <property type="entry name" value="Winged helix-like DNA-binding domain superfamily/Winged helix DNA-binding domain"/>
    <property type="match status" value="1"/>
</dbReference>
<evidence type="ECO:0000313" key="3">
    <source>
        <dbReference type="EMBL" id="TYC13687.1"/>
    </source>
</evidence>
<feature type="compositionally biased region" description="Low complexity" evidence="1">
    <location>
        <begin position="218"/>
        <end position="233"/>
    </location>
</feature>
<dbReference type="EMBL" id="VSFF01000007">
    <property type="protein sequence ID" value="TYC13687.1"/>
    <property type="molecule type" value="Genomic_DNA"/>
</dbReference>
<feature type="compositionally biased region" description="Basic and acidic residues" evidence="1">
    <location>
        <begin position="189"/>
        <end position="212"/>
    </location>
</feature>
<keyword evidence="4" id="KW-1185">Reference proteome</keyword>
<gene>
    <name evidence="3" type="ORF">FXF65_18580</name>
</gene>
<dbReference type="RefSeq" id="WP_148351236.1">
    <property type="nucleotide sequence ID" value="NZ_JBHSBF010000010.1"/>
</dbReference>
<feature type="domain" description="Transcription regulator PadR N-terminal" evidence="2">
    <location>
        <begin position="12"/>
        <end position="86"/>
    </location>
</feature>
<organism evidence="3 4">
    <name type="scientific">Actinomadura syzygii</name>
    <dbReference type="NCBI Taxonomy" id="1427538"/>
    <lineage>
        <taxon>Bacteria</taxon>
        <taxon>Bacillati</taxon>
        <taxon>Actinomycetota</taxon>
        <taxon>Actinomycetes</taxon>
        <taxon>Streptosporangiales</taxon>
        <taxon>Thermomonosporaceae</taxon>
        <taxon>Actinomadura</taxon>
    </lineage>
</organism>
<feature type="region of interest" description="Disordered" evidence="1">
    <location>
        <begin position="189"/>
        <end position="239"/>
    </location>
</feature>
<comment type="caution">
    <text evidence="3">The sequence shown here is derived from an EMBL/GenBank/DDBJ whole genome shotgun (WGS) entry which is preliminary data.</text>
</comment>
<dbReference type="InterPro" id="IPR005149">
    <property type="entry name" value="Tscrpt_reg_PadR_N"/>
</dbReference>
<dbReference type="SUPFAM" id="SSF46785">
    <property type="entry name" value="Winged helix' DNA-binding domain"/>
    <property type="match status" value="1"/>
</dbReference>
<dbReference type="PANTHER" id="PTHR43252:SF2">
    <property type="entry name" value="TRANSCRIPTION REGULATOR, PADR-LIKE FAMILY"/>
    <property type="match status" value="1"/>
</dbReference>